<proteinExistence type="predicted"/>
<dbReference type="AlphaFoldDB" id="A0A7Y9K239"/>
<sequence>MGEKVTTAVVTGEPVPESAYDVALLGTPSLVTLKHDTEGERMKLRILRACGHWIEGDEPEVNAEYARQLIGNGLAEEVKPKAGKPAPTG</sequence>
<protein>
    <submittedName>
        <fullName evidence="1">Uncharacterized protein</fullName>
    </submittedName>
</protein>
<evidence type="ECO:0000313" key="2">
    <source>
        <dbReference type="Proteomes" id="UP000517753"/>
    </source>
</evidence>
<dbReference type="RefSeq" id="WP_179510055.1">
    <property type="nucleotide sequence ID" value="NZ_JACCBY010000006.1"/>
</dbReference>
<gene>
    <name evidence="1" type="ORF">HD841_003454</name>
</gene>
<evidence type="ECO:0000313" key="1">
    <source>
        <dbReference type="EMBL" id="NYD91638.1"/>
    </source>
</evidence>
<accession>A0A7Y9K239</accession>
<dbReference type="Proteomes" id="UP000517753">
    <property type="component" value="Unassembled WGS sequence"/>
</dbReference>
<reference evidence="1 2" key="1">
    <citation type="submission" date="2020-08" db="EMBL/GenBank/DDBJ databases">
        <title>The Agave Microbiome: Exploring the role of microbial communities in plant adaptations to desert environments.</title>
        <authorList>
            <person name="Partida-Martinez L.P."/>
        </authorList>
    </citation>
    <scope>NUCLEOTIDE SEQUENCE [LARGE SCALE GENOMIC DNA]</scope>
    <source>
        <strain evidence="1 2">AS2.3</strain>
    </source>
</reference>
<comment type="caution">
    <text evidence="1">The sequence shown here is derived from an EMBL/GenBank/DDBJ whole genome shotgun (WGS) entry which is preliminary data.</text>
</comment>
<keyword evidence="2" id="KW-1185">Reference proteome</keyword>
<dbReference type="EMBL" id="JACCBY010000006">
    <property type="protein sequence ID" value="NYD91638.1"/>
    <property type="molecule type" value="Genomic_DNA"/>
</dbReference>
<organism evidence="1 2">
    <name type="scientific">Sphingomonas melonis</name>
    <dbReference type="NCBI Taxonomy" id="152682"/>
    <lineage>
        <taxon>Bacteria</taxon>
        <taxon>Pseudomonadati</taxon>
        <taxon>Pseudomonadota</taxon>
        <taxon>Alphaproteobacteria</taxon>
        <taxon>Sphingomonadales</taxon>
        <taxon>Sphingomonadaceae</taxon>
        <taxon>Sphingomonas</taxon>
    </lineage>
</organism>
<name>A0A7Y9K239_9SPHN</name>